<keyword evidence="8" id="KW-1185">Reference proteome</keyword>
<evidence type="ECO:0000259" key="6">
    <source>
        <dbReference type="Pfam" id="PF03404"/>
    </source>
</evidence>
<comment type="cofactor">
    <cofactor evidence="1">
        <name>Mo-molybdopterin</name>
        <dbReference type="ChEBI" id="CHEBI:71302"/>
    </cofactor>
</comment>
<evidence type="ECO:0000256" key="2">
    <source>
        <dbReference type="ARBA" id="ARBA00022505"/>
    </source>
</evidence>
<dbReference type="InterPro" id="IPR008335">
    <property type="entry name" value="Mopterin_OxRdtase_euk"/>
</dbReference>
<feature type="domain" description="Moybdenum cofactor oxidoreductase dimerisation" evidence="6">
    <location>
        <begin position="298"/>
        <end position="412"/>
    </location>
</feature>
<evidence type="ECO:0000313" key="7">
    <source>
        <dbReference type="EMBL" id="MBR0682643.1"/>
    </source>
</evidence>
<dbReference type="GO" id="GO:0043546">
    <property type="term" value="F:molybdopterin cofactor binding"/>
    <property type="evidence" value="ECO:0007669"/>
    <property type="project" value="TreeGrafter"/>
</dbReference>
<dbReference type="Proteomes" id="UP001138709">
    <property type="component" value="Unassembled WGS sequence"/>
</dbReference>
<dbReference type="PRINTS" id="PR00407">
    <property type="entry name" value="EUMOPTERIN"/>
</dbReference>
<dbReference type="InterPro" id="IPR036374">
    <property type="entry name" value="OxRdtase_Mopterin-bd_sf"/>
</dbReference>
<dbReference type="PROSITE" id="PS51318">
    <property type="entry name" value="TAT"/>
    <property type="match status" value="1"/>
</dbReference>
<dbReference type="Pfam" id="PF00174">
    <property type="entry name" value="Oxidored_molyb"/>
    <property type="match status" value="1"/>
</dbReference>
<keyword evidence="3" id="KW-0479">Metal-binding</keyword>
<dbReference type="GO" id="GO:0030151">
    <property type="term" value="F:molybdenum ion binding"/>
    <property type="evidence" value="ECO:0007669"/>
    <property type="project" value="InterPro"/>
</dbReference>
<name>A0A9X9XG07_9PROT</name>
<dbReference type="EMBL" id="JAAEDL010000021">
    <property type="protein sequence ID" value="MBR0682643.1"/>
    <property type="molecule type" value="Genomic_DNA"/>
</dbReference>
<evidence type="ECO:0000259" key="5">
    <source>
        <dbReference type="Pfam" id="PF00174"/>
    </source>
</evidence>
<dbReference type="RefSeq" id="WP_211848179.1">
    <property type="nucleotide sequence ID" value="NZ_JAAEDL010000021.1"/>
</dbReference>
<dbReference type="EC" id="1.8.2.1" evidence="7"/>
<dbReference type="SUPFAM" id="SSF81296">
    <property type="entry name" value="E set domains"/>
    <property type="match status" value="1"/>
</dbReference>
<feature type="domain" description="Oxidoreductase molybdopterin-binding" evidence="5">
    <location>
        <begin position="112"/>
        <end position="275"/>
    </location>
</feature>
<accession>A0A9X9XG07</accession>
<dbReference type="PANTHER" id="PTHR19372">
    <property type="entry name" value="SULFITE REDUCTASE"/>
    <property type="match status" value="1"/>
</dbReference>
<dbReference type="Gene3D" id="3.90.420.10">
    <property type="entry name" value="Oxidoreductase, molybdopterin-binding domain"/>
    <property type="match status" value="1"/>
</dbReference>
<evidence type="ECO:0000313" key="8">
    <source>
        <dbReference type="Proteomes" id="UP001138709"/>
    </source>
</evidence>
<comment type="caution">
    <text evidence="7">The sequence shown here is derived from an EMBL/GenBank/DDBJ whole genome shotgun (WGS) entry which is preliminary data.</text>
</comment>
<proteinExistence type="predicted"/>
<dbReference type="GO" id="GO:0050310">
    <property type="term" value="F:sulfite dehydrogenase activity"/>
    <property type="evidence" value="ECO:0007669"/>
    <property type="project" value="UniProtKB-EC"/>
</dbReference>
<gene>
    <name evidence="7" type="primary">soxC</name>
    <name evidence="7" type="ORF">GXW74_19280</name>
</gene>
<dbReference type="GO" id="GO:0020037">
    <property type="term" value="F:heme binding"/>
    <property type="evidence" value="ECO:0007669"/>
    <property type="project" value="TreeGrafter"/>
</dbReference>
<evidence type="ECO:0000256" key="4">
    <source>
        <dbReference type="ARBA" id="ARBA00023002"/>
    </source>
</evidence>
<dbReference type="InterPro" id="IPR005066">
    <property type="entry name" value="MoCF_OxRdtse_dimer"/>
</dbReference>
<keyword evidence="2" id="KW-0500">Molybdenum</keyword>
<dbReference type="NCBIfam" id="TIGR04555">
    <property type="entry name" value="sulfite_DH_soxC"/>
    <property type="match status" value="1"/>
</dbReference>
<evidence type="ECO:0000256" key="1">
    <source>
        <dbReference type="ARBA" id="ARBA00001924"/>
    </source>
</evidence>
<dbReference type="AlphaFoldDB" id="A0A9X9XG07"/>
<dbReference type="PANTHER" id="PTHR19372:SF7">
    <property type="entry name" value="SULFITE OXIDASE, MITOCHONDRIAL"/>
    <property type="match status" value="1"/>
</dbReference>
<dbReference type="InterPro" id="IPR006311">
    <property type="entry name" value="TAT_signal"/>
</dbReference>
<protein>
    <submittedName>
        <fullName evidence="7">Sulfite dehydrogenase</fullName>
        <ecNumber evidence="7">1.8.2.1</ecNumber>
    </submittedName>
</protein>
<sequence>MTTRQHTERPSRRGLLRAAAGAGAAAGLGGGGAIALAAGNPENQPPNLPEWSRSLGPGVIEETYGTRSRHETAVRRYVPWLTPDRISSVSFTPLAEMHGIITPSGLHFERHHGGVPDIDPADYRLMIHGMVERPLVFTLEDLKRMPSVSRIHFIECPANGGMEWRGAQMSGVQFTHGMLSCSEWTGVPLKALLAQAGLRSGASWLLAEASDASHLARSIPLAKALDDAIVAFGQNGEAVRPQQGYPVRLVLPGYEGNMWIKWIRRIEVGDRPWFTRWETRTYTDLMPDGLSRQFTFVNEVNSVITQPCPEKPLRGRPGFVEISGLAWSGAGRVTRVDVSVDGGDTWRTAALQDPVLPKALTRFRIPWEWREGQTAYLQSRAMDETGRVQPTITELRRARGTESIYHKNSIHTWLVDREGTVVNVQIDA</sequence>
<reference evidence="7" key="2">
    <citation type="journal article" date="2021" name="Syst. Appl. Microbiol.">
        <title>Roseomonas hellenica sp. nov., isolated from roots of wild-growing Alkanna tinctoria.</title>
        <authorList>
            <person name="Rat A."/>
            <person name="Naranjo H.D."/>
            <person name="Lebbe L."/>
            <person name="Cnockaert M."/>
            <person name="Krigas N."/>
            <person name="Grigoriadou K."/>
            <person name="Maloupa E."/>
            <person name="Willems A."/>
        </authorList>
    </citation>
    <scope>NUCLEOTIDE SEQUENCE</scope>
    <source>
        <strain evidence="7">LMG 31228</strain>
    </source>
</reference>
<dbReference type="InterPro" id="IPR030835">
    <property type="entry name" value="Sulfite_DH_SoxC"/>
</dbReference>
<dbReference type="GO" id="GO:0006790">
    <property type="term" value="P:sulfur compound metabolic process"/>
    <property type="evidence" value="ECO:0007669"/>
    <property type="project" value="TreeGrafter"/>
</dbReference>
<keyword evidence="4 7" id="KW-0560">Oxidoreductase</keyword>
<evidence type="ECO:0000256" key="3">
    <source>
        <dbReference type="ARBA" id="ARBA00022723"/>
    </source>
</evidence>
<dbReference type="GO" id="GO:0008482">
    <property type="term" value="F:sulfite oxidase activity"/>
    <property type="evidence" value="ECO:0007669"/>
    <property type="project" value="TreeGrafter"/>
</dbReference>
<dbReference type="Gene3D" id="2.60.40.650">
    <property type="match status" value="1"/>
</dbReference>
<dbReference type="SUPFAM" id="SSF56524">
    <property type="entry name" value="Oxidoreductase molybdopterin-binding domain"/>
    <property type="match status" value="1"/>
</dbReference>
<dbReference type="InterPro" id="IPR014756">
    <property type="entry name" value="Ig_E-set"/>
</dbReference>
<reference evidence="7" key="1">
    <citation type="submission" date="2020-01" db="EMBL/GenBank/DDBJ databases">
        <authorList>
            <person name="Rat A."/>
        </authorList>
    </citation>
    <scope>NUCLEOTIDE SEQUENCE</scope>
    <source>
        <strain evidence="7">LMG 31228</strain>
    </source>
</reference>
<organism evidence="7 8">
    <name type="scientific">Neoroseomonas eburnea</name>
    <dbReference type="NCBI Taxonomy" id="1346889"/>
    <lineage>
        <taxon>Bacteria</taxon>
        <taxon>Pseudomonadati</taxon>
        <taxon>Pseudomonadota</taxon>
        <taxon>Alphaproteobacteria</taxon>
        <taxon>Acetobacterales</taxon>
        <taxon>Acetobacteraceae</taxon>
        <taxon>Neoroseomonas</taxon>
    </lineage>
</organism>
<dbReference type="Pfam" id="PF03404">
    <property type="entry name" value="Mo-co_dimer"/>
    <property type="match status" value="1"/>
</dbReference>
<dbReference type="InterPro" id="IPR000572">
    <property type="entry name" value="OxRdtase_Mopterin-bd_dom"/>
</dbReference>
<dbReference type="FunFam" id="3.90.420.10:FF:000006">
    <property type="entry name" value="Sulfur dehydrogenase subunit SoxC"/>
    <property type="match status" value="1"/>
</dbReference>